<evidence type="ECO:0000256" key="4">
    <source>
        <dbReference type="ARBA" id="ARBA00022741"/>
    </source>
</evidence>
<dbReference type="GO" id="GO:0005829">
    <property type="term" value="C:cytosol"/>
    <property type="evidence" value="ECO:0007669"/>
    <property type="project" value="TreeGrafter"/>
</dbReference>
<dbReference type="InterPro" id="IPR001962">
    <property type="entry name" value="Asn_synthase"/>
</dbReference>
<dbReference type="NCBIfam" id="TIGR01536">
    <property type="entry name" value="asn_synth_AEB"/>
    <property type="match status" value="1"/>
</dbReference>
<keyword evidence="8" id="KW-0061">Asparagine biosynthesis</keyword>
<proteinExistence type="inferred from homology"/>
<organism evidence="11 12">
    <name type="scientific">Candidatus Gottesmanbacteria bacterium RIFCSPHIGHO2_02_FULL_39_11</name>
    <dbReference type="NCBI Taxonomy" id="1798382"/>
    <lineage>
        <taxon>Bacteria</taxon>
        <taxon>Candidatus Gottesmaniibacteriota</taxon>
    </lineage>
</organism>
<dbReference type="PROSITE" id="PS51278">
    <property type="entry name" value="GATASE_TYPE_2"/>
    <property type="match status" value="1"/>
</dbReference>
<evidence type="ECO:0000256" key="7">
    <source>
        <dbReference type="ARBA" id="ARBA00048741"/>
    </source>
</evidence>
<evidence type="ECO:0000256" key="1">
    <source>
        <dbReference type="ARBA" id="ARBA00005187"/>
    </source>
</evidence>
<dbReference type="PANTHER" id="PTHR43284:SF1">
    <property type="entry name" value="ASPARAGINE SYNTHETASE"/>
    <property type="match status" value="1"/>
</dbReference>
<dbReference type="Pfam" id="PF13537">
    <property type="entry name" value="GATase_7"/>
    <property type="match status" value="1"/>
</dbReference>
<dbReference type="Gene3D" id="3.60.20.10">
    <property type="entry name" value="Glutamine Phosphoribosylpyrophosphate, subunit 1, domain 1"/>
    <property type="match status" value="1"/>
</dbReference>
<dbReference type="Pfam" id="PF00733">
    <property type="entry name" value="Asn_synthase"/>
    <property type="match status" value="1"/>
</dbReference>
<keyword evidence="5 9" id="KW-0067">ATP-binding</keyword>
<dbReference type="InterPro" id="IPR033738">
    <property type="entry name" value="AsnB_N"/>
</dbReference>
<evidence type="ECO:0000256" key="3">
    <source>
        <dbReference type="ARBA" id="ARBA00012737"/>
    </source>
</evidence>
<comment type="pathway">
    <text evidence="1">Amino-acid biosynthesis; L-asparagine biosynthesis; L-asparagine from L-aspartate (L-Gln route): step 1/1.</text>
</comment>
<dbReference type="AlphaFoldDB" id="A0A1F5ZK24"/>
<dbReference type="InterPro" id="IPR051786">
    <property type="entry name" value="ASN_synthetase/amidase"/>
</dbReference>
<dbReference type="SUPFAM" id="SSF52402">
    <property type="entry name" value="Adenine nucleotide alpha hydrolases-like"/>
    <property type="match status" value="1"/>
</dbReference>
<dbReference type="Gene3D" id="3.40.50.620">
    <property type="entry name" value="HUPs"/>
    <property type="match status" value="1"/>
</dbReference>
<keyword evidence="4 9" id="KW-0547">Nucleotide-binding</keyword>
<feature type="binding site" evidence="9">
    <location>
        <begin position="362"/>
        <end position="363"/>
    </location>
    <ligand>
        <name>ATP</name>
        <dbReference type="ChEBI" id="CHEBI:30616"/>
    </ligand>
</feature>
<dbReference type="GO" id="GO:0005524">
    <property type="term" value="F:ATP binding"/>
    <property type="evidence" value="ECO:0007669"/>
    <property type="project" value="UniProtKB-KW"/>
</dbReference>
<dbReference type="InterPro" id="IPR017932">
    <property type="entry name" value="GATase_2_dom"/>
</dbReference>
<comment type="catalytic activity">
    <reaction evidence="7">
        <text>L-aspartate + L-glutamine + ATP + H2O = L-asparagine + L-glutamate + AMP + diphosphate + H(+)</text>
        <dbReference type="Rhea" id="RHEA:12228"/>
        <dbReference type="ChEBI" id="CHEBI:15377"/>
        <dbReference type="ChEBI" id="CHEBI:15378"/>
        <dbReference type="ChEBI" id="CHEBI:29985"/>
        <dbReference type="ChEBI" id="CHEBI:29991"/>
        <dbReference type="ChEBI" id="CHEBI:30616"/>
        <dbReference type="ChEBI" id="CHEBI:33019"/>
        <dbReference type="ChEBI" id="CHEBI:58048"/>
        <dbReference type="ChEBI" id="CHEBI:58359"/>
        <dbReference type="ChEBI" id="CHEBI:456215"/>
        <dbReference type="EC" id="6.3.5.4"/>
    </reaction>
</comment>
<evidence type="ECO:0000256" key="8">
    <source>
        <dbReference type="PIRSR" id="PIRSR001589-1"/>
    </source>
</evidence>
<dbReference type="EC" id="6.3.5.4" evidence="3"/>
<dbReference type="STRING" id="1798382.A3D77_07330"/>
<comment type="similarity">
    <text evidence="2">Belongs to the asparagine synthetase family.</text>
</comment>
<evidence type="ECO:0000256" key="6">
    <source>
        <dbReference type="ARBA" id="ARBA00022962"/>
    </source>
</evidence>
<sequence>MCGIGGMYRFDGKKPDSSVLQKMSASIAHRGPDGSGIDIESNVGLIHRRLAIIDPSPRGRQPMSTKNGNFRITFNGEIFNYKKIRRKLENSGYHFRTHTDTETLLYGYEFWGENIVHELSGQFAFCIWDVKKSKLFLARDHTGIIPLYYLFNKNVFLFSSEVKGLLASGLMDREINPESIHHYLSMFTIPSPLTIFKNAHSLLSGHTLSVDDKGIRTKKYWEIPIGTWSQNTIRIPEAKEKLSKILTKSVIEATVSDVPIGAFLSGGIDSSTIVGIMATHTKSKIKTYSLWAEGGDAYDERKYAKLIAEKYDTDHTEFTVSEDEIIAELPNVIYYLDQPNGGSLETYFISKLTAQSVKVALSGLGGDELFAGYHKDLHSIKELSAIYRSVPYPLRNMFLRLFRSLPVSLDLKKTASVADRLLGLSSIAQKYMFLYFAYQEYEKKALYSREFRDKIGNANTENYFGSFFNQVSQMSDIDQLYYVDLQTYTRDDLLENMNMMSMAHALETRVPFLNPDLIQFAASVPPAWKLGGNVTKKILKDVARKWIPDEIIFHKKTGFALPRVQYMNGKLKKHICSVLSKESVSKRGFFNPKYISEELNRFYHPQSSKMLWSEHLRVWILFIFELWCRINLDRRNFIISSTKLSELTGV</sequence>
<reference evidence="11 12" key="1">
    <citation type="journal article" date="2016" name="Nat. Commun.">
        <title>Thousands of microbial genomes shed light on interconnected biogeochemical processes in an aquifer system.</title>
        <authorList>
            <person name="Anantharaman K."/>
            <person name="Brown C.T."/>
            <person name="Hug L.A."/>
            <person name="Sharon I."/>
            <person name="Castelle C.J."/>
            <person name="Probst A.J."/>
            <person name="Thomas B.C."/>
            <person name="Singh A."/>
            <person name="Wilkins M.J."/>
            <person name="Karaoz U."/>
            <person name="Brodie E.L."/>
            <person name="Williams K.H."/>
            <person name="Hubbard S.S."/>
            <person name="Banfield J.F."/>
        </authorList>
    </citation>
    <scope>NUCLEOTIDE SEQUENCE [LARGE SCALE GENOMIC DNA]</scope>
</reference>
<name>A0A1F5ZK24_9BACT</name>
<evidence type="ECO:0000313" key="12">
    <source>
        <dbReference type="Proteomes" id="UP000176923"/>
    </source>
</evidence>
<evidence type="ECO:0000256" key="2">
    <source>
        <dbReference type="ARBA" id="ARBA00005752"/>
    </source>
</evidence>
<dbReference type="EMBL" id="MFJL01000041">
    <property type="protein sequence ID" value="OGG12840.1"/>
    <property type="molecule type" value="Genomic_DNA"/>
</dbReference>
<dbReference type="PIRSF" id="PIRSF001589">
    <property type="entry name" value="Asn_synthetase_glu-h"/>
    <property type="match status" value="1"/>
</dbReference>
<dbReference type="CDD" id="cd01991">
    <property type="entry name" value="Asn_synthase_B_C"/>
    <property type="match status" value="1"/>
</dbReference>
<gene>
    <name evidence="11" type="ORF">A3D77_07330</name>
</gene>
<keyword evidence="6 8" id="KW-0315">Glutamine amidotransferase</keyword>
<dbReference type="GO" id="GO:0006529">
    <property type="term" value="P:asparagine biosynthetic process"/>
    <property type="evidence" value="ECO:0007669"/>
    <property type="project" value="UniProtKB-KW"/>
</dbReference>
<dbReference type="SUPFAM" id="SSF56235">
    <property type="entry name" value="N-terminal nucleophile aminohydrolases (Ntn hydrolases)"/>
    <property type="match status" value="1"/>
</dbReference>
<dbReference type="InterPro" id="IPR006426">
    <property type="entry name" value="Asn_synth_AEB"/>
</dbReference>
<feature type="binding site" evidence="9">
    <location>
        <position position="100"/>
    </location>
    <ligand>
        <name>L-glutamine</name>
        <dbReference type="ChEBI" id="CHEBI:58359"/>
    </ligand>
</feature>
<dbReference type="InterPro" id="IPR029055">
    <property type="entry name" value="Ntn_hydrolases_N"/>
</dbReference>
<feature type="domain" description="Glutamine amidotransferase type-2" evidence="10">
    <location>
        <begin position="2"/>
        <end position="213"/>
    </location>
</feature>
<evidence type="ECO:0000259" key="10">
    <source>
        <dbReference type="PROSITE" id="PS51278"/>
    </source>
</evidence>
<protein>
    <recommendedName>
        <fullName evidence="3">asparagine synthase (glutamine-hydrolyzing)</fullName>
        <ecNumber evidence="3">6.3.5.4</ecNumber>
    </recommendedName>
</protein>
<evidence type="ECO:0000313" key="11">
    <source>
        <dbReference type="EMBL" id="OGG12840.1"/>
    </source>
</evidence>
<dbReference type="GO" id="GO:0004066">
    <property type="term" value="F:asparagine synthase (glutamine-hydrolyzing) activity"/>
    <property type="evidence" value="ECO:0007669"/>
    <property type="project" value="UniProtKB-EC"/>
</dbReference>
<dbReference type="InterPro" id="IPR014729">
    <property type="entry name" value="Rossmann-like_a/b/a_fold"/>
</dbReference>
<keyword evidence="8" id="KW-0028">Amino-acid biosynthesis</keyword>
<dbReference type="PANTHER" id="PTHR43284">
    <property type="entry name" value="ASPARAGINE SYNTHETASE (GLUTAMINE-HYDROLYZING)"/>
    <property type="match status" value="1"/>
</dbReference>
<evidence type="ECO:0000256" key="5">
    <source>
        <dbReference type="ARBA" id="ARBA00022840"/>
    </source>
</evidence>
<evidence type="ECO:0000256" key="9">
    <source>
        <dbReference type="PIRSR" id="PIRSR001589-2"/>
    </source>
</evidence>
<dbReference type="CDD" id="cd00712">
    <property type="entry name" value="AsnB"/>
    <property type="match status" value="1"/>
</dbReference>
<accession>A0A1F5ZK24</accession>
<dbReference type="Proteomes" id="UP000176923">
    <property type="component" value="Unassembled WGS sequence"/>
</dbReference>
<comment type="caution">
    <text evidence="11">The sequence shown here is derived from an EMBL/GenBank/DDBJ whole genome shotgun (WGS) entry which is preliminary data.</text>
</comment>
<feature type="active site" description="For GATase activity" evidence="8">
    <location>
        <position position="2"/>
    </location>
</feature>